<dbReference type="OrthoDB" id="7056428at2"/>
<keyword evidence="11" id="KW-1185">Reference proteome</keyword>
<name>A0A7W6BRW7_9HYPH</name>
<evidence type="ECO:0000259" key="9">
    <source>
        <dbReference type="PROSITE" id="PS50928"/>
    </source>
</evidence>
<evidence type="ECO:0000256" key="7">
    <source>
        <dbReference type="ARBA" id="ARBA00023136"/>
    </source>
</evidence>
<dbReference type="EMBL" id="JACIDO010000006">
    <property type="protein sequence ID" value="MBB3936934.1"/>
    <property type="molecule type" value="Genomic_DNA"/>
</dbReference>
<evidence type="ECO:0000313" key="10">
    <source>
        <dbReference type="EMBL" id="MBB3936934.1"/>
    </source>
</evidence>
<evidence type="ECO:0000256" key="2">
    <source>
        <dbReference type="ARBA" id="ARBA00007069"/>
    </source>
</evidence>
<feature type="domain" description="ABC transmembrane type-1" evidence="9">
    <location>
        <begin position="68"/>
        <end position="274"/>
    </location>
</feature>
<dbReference type="SUPFAM" id="SSF161098">
    <property type="entry name" value="MetI-like"/>
    <property type="match status" value="1"/>
</dbReference>
<dbReference type="Gene3D" id="1.10.3720.10">
    <property type="entry name" value="MetI-like"/>
    <property type="match status" value="1"/>
</dbReference>
<dbReference type="RefSeq" id="WP_090962710.1">
    <property type="nucleotide sequence ID" value="NZ_FOOA01000006.1"/>
</dbReference>
<evidence type="ECO:0000256" key="3">
    <source>
        <dbReference type="ARBA" id="ARBA00022448"/>
    </source>
</evidence>
<keyword evidence="4" id="KW-1003">Cell membrane</keyword>
<evidence type="ECO:0000256" key="8">
    <source>
        <dbReference type="RuleBase" id="RU363032"/>
    </source>
</evidence>
<gene>
    <name evidence="10" type="ORF">GGR05_003099</name>
</gene>
<keyword evidence="5 8" id="KW-0812">Transmembrane</keyword>
<feature type="transmembrane region" description="Helical" evidence="8">
    <location>
        <begin position="59"/>
        <end position="92"/>
    </location>
</feature>
<evidence type="ECO:0000256" key="5">
    <source>
        <dbReference type="ARBA" id="ARBA00022692"/>
    </source>
</evidence>
<evidence type="ECO:0000256" key="4">
    <source>
        <dbReference type="ARBA" id="ARBA00022475"/>
    </source>
</evidence>
<dbReference type="Proteomes" id="UP000531216">
    <property type="component" value="Unassembled WGS sequence"/>
</dbReference>
<dbReference type="AlphaFoldDB" id="A0A7W6BRW7"/>
<organism evidence="10 11">
    <name type="scientific">Aureimonas phyllosphaerae</name>
    <dbReference type="NCBI Taxonomy" id="1166078"/>
    <lineage>
        <taxon>Bacteria</taxon>
        <taxon>Pseudomonadati</taxon>
        <taxon>Pseudomonadota</taxon>
        <taxon>Alphaproteobacteria</taxon>
        <taxon>Hyphomicrobiales</taxon>
        <taxon>Aurantimonadaceae</taxon>
        <taxon>Aureimonas</taxon>
    </lineage>
</organism>
<proteinExistence type="inferred from homology"/>
<feature type="transmembrane region" description="Helical" evidence="8">
    <location>
        <begin position="15"/>
        <end position="39"/>
    </location>
</feature>
<protein>
    <submittedName>
        <fullName evidence="10">Putative spermidine/putrescine transport system permease protein</fullName>
    </submittedName>
</protein>
<feature type="transmembrane region" description="Helical" evidence="8">
    <location>
        <begin position="104"/>
        <end position="126"/>
    </location>
</feature>
<feature type="transmembrane region" description="Helical" evidence="8">
    <location>
        <begin position="255"/>
        <end position="279"/>
    </location>
</feature>
<dbReference type="GO" id="GO:0055085">
    <property type="term" value="P:transmembrane transport"/>
    <property type="evidence" value="ECO:0007669"/>
    <property type="project" value="InterPro"/>
</dbReference>
<sequence length="286" mass="30395">MSAATSRPTGGQGALVFPGLMLGAFFVVPFGLMIAVSFFQRVQGGFYEPVLTSDNYARFLSLFFGEILLFSLGLSALVALICLVVGAPFTYLLSRLPRRAQVPWLVALLAVLSLSEVIIGFSWSTLLSRTAGLSNLLVAIGLMKTPAAFTPSFAAVLLGMSYQALPYCVLVLYPSFSRLDPSLGEAAETLGASPVRAFLTVILPALRGALAATFVVVFVFALGSYLLPQLLGRPQHWTLSVLITDQAIYQSNMPFAAAMAVFLVLASILLVSLTALFGARRVGSAT</sequence>
<evidence type="ECO:0000313" key="11">
    <source>
        <dbReference type="Proteomes" id="UP000531216"/>
    </source>
</evidence>
<keyword evidence="6 8" id="KW-1133">Transmembrane helix</keyword>
<dbReference type="GO" id="GO:0005886">
    <property type="term" value="C:plasma membrane"/>
    <property type="evidence" value="ECO:0007669"/>
    <property type="project" value="UniProtKB-SubCell"/>
</dbReference>
<dbReference type="PROSITE" id="PS50928">
    <property type="entry name" value="ABC_TM1"/>
    <property type="match status" value="1"/>
</dbReference>
<keyword evidence="3 8" id="KW-0813">Transport</keyword>
<evidence type="ECO:0000256" key="1">
    <source>
        <dbReference type="ARBA" id="ARBA00004651"/>
    </source>
</evidence>
<dbReference type="Pfam" id="PF00528">
    <property type="entry name" value="BPD_transp_1"/>
    <property type="match status" value="1"/>
</dbReference>
<keyword evidence="7 8" id="KW-0472">Membrane</keyword>
<reference evidence="10 11" key="1">
    <citation type="submission" date="2020-08" db="EMBL/GenBank/DDBJ databases">
        <title>Genomic Encyclopedia of Type Strains, Phase IV (KMG-IV): sequencing the most valuable type-strain genomes for metagenomic binning, comparative biology and taxonomic classification.</title>
        <authorList>
            <person name="Goeker M."/>
        </authorList>
    </citation>
    <scope>NUCLEOTIDE SEQUENCE [LARGE SCALE GENOMIC DNA]</scope>
    <source>
        <strain evidence="10 11">DSM 25024</strain>
    </source>
</reference>
<dbReference type="InterPro" id="IPR000515">
    <property type="entry name" value="MetI-like"/>
</dbReference>
<comment type="subcellular location">
    <subcellularLocation>
        <location evidence="1 8">Cell membrane</location>
        <topology evidence="1 8">Multi-pass membrane protein</topology>
    </subcellularLocation>
</comment>
<dbReference type="PANTHER" id="PTHR42929:SF1">
    <property type="entry name" value="INNER MEMBRANE ABC TRANSPORTER PERMEASE PROTEIN YDCU-RELATED"/>
    <property type="match status" value="1"/>
</dbReference>
<accession>A0A7W6BRW7</accession>
<dbReference type="PANTHER" id="PTHR42929">
    <property type="entry name" value="INNER MEMBRANE ABC TRANSPORTER PERMEASE PROTEIN YDCU-RELATED-RELATED"/>
    <property type="match status" value="1"/>
</dbReference>
<dbReference type="InterPro" id="IPR035906">
    <property type="entry name" value="MetI-like_sf"/>
</dbReference>
<comment type="caution">
    <text evidence="10">The sequence shown here is derived from an EMBL/GenBank/DDBJ whole genome shotgun (WGS) entry which is preliminary data.</text>
</comment>
<comment type="similarity">
    <text evidence="2">Belongs to the binding-protein-dependent transport system permease family. CysTW subfamily.</text>
</comment>
<feature type="transmembrane region" description="Helical" evidence="8">
    <location>
        <begin position="197"/>
        <end position="227"/>
    </location>
</feature>
<evidence type="ECO:0000256" key="6">
    <source>
        <dbReference type="ARBA" id="ARBA00022989"/>
    </source>
</evidence>
<dbReference type="CDD" id="cd06261">
    <property type="entry name" value="TM_PBP2"/>
    <property type="match status" value="1"/>
</dbReference>